<feature type="compositionally biased region" description="Low complexity" evidence="7">
    <location>
        <begin position="1480"/>
        <end position="1585"/>
    </location>
</feature>
<dbReference type="InterPro" id="IPR013783">
    <property type="entry name" value="Ig-like_fold"/>
</dbReference>
<feature type="chain" id="PRO_5018011560" description="WSC domain-containing protein" evidence="8">
    <location>
        <begin position="18"/>
        <end position="1700"/>
    </location>
</feature>
<dbReference type="Proteomes" id="UP000267145">
    <property type="component" value="Unassembled WGS sequence"/>
</dbReference>
<evidence type="ECO:0000256" key="5">
    <source>
        <dbReference type="ARBA" id="ARBA00023136"/>
    </source>
</evidence>
<keyword evidence="11" id="KW-1185">Reference proteome</keyword>
<feature type="domain" description="WSC" evidence="9">
    <location>
        <begin position="1367"/>
        <end position="1460"/>
    </location>
</feature>
<sequence>MRLAVLLLSAVVGLASGLGSTDTITWGGDNSRSGYQTNHNMDPAVVGSSQFDQIWRTTLPGNYGGDKEKAFSQPLVYTPSTGTTQYVYYSTTQNNVYKINAKTGEIVASRNLGLPFLTADLNNCLDINPHVGIISTGVIDPATDTLYLTSKTYADQSQPNVAQGKPAGRYFIHALDANDLTERPNFPIGLEGIVARNSPQRIFNAGISNQRPALLHVGQYIYVGFGSHCVQYDFTGWVIGFDKTSGKLVEQFATQGPDVPANKKGASIWMSGGGIASDNAGSIFFATGNGYASQLATIPVKGFNPPTALEEAAVHMTIGADGRLDVADFFMPYEKQELDGADKDLGTSPLEILPSEFSCGNVKRMGVVTGKSGKTYWLDLDNLGGYRNGADSKSDAVLQTYQNENSVYAGAGVYPLEGGYIYINVIQFQSHVFKFSCINGKPSFAKVADSPQTNGYVLGVSHGTVTSLDGQPGTGLVWVTDVQTVAGSSPLSTIRIYDAIPKDGAMVLRKSFNVPGIMKFTRAVFGDGTLFVGTNQGYLYAFGAPTKSPLDCSPAPATFGSVNINAKSDEKTITCKAVIGVSLTGVELDKSQDYAVSGTPNMPLQLAVGQQFTVKATFTPGSVGTLADDIKFNTTNSVAGYRTTSTVRLSGTGSSADALLAVSPNRIVFPTSVAGPNPNDLSESVILSNQGNAELTITSVQISTAGASGPFTPFTDAGDVKVSAFSVQGVPASIPANGNAVLTVLFDTTKAGDFAGWVKIVTNGGERTFSIAGSAGAAPVALLQFQKPDGSGWVDYIDDNTPFTFGDVTQNTYRSLLFRVTNSAAAGGVKLSLTVSKPPVGSNSIVRAANQVDLAEGTLLAPGESATAVMTCTVPKTQYNQDAYNGTTTWTMNTNDPVSGKHVIPFFCNAVTQQAPPLLASGQGKYRYVGCFKDNTPTRQLSNQLYGNDAGENAMCIAACGARGSVFCGTQYHRECWAGNLIPSTQVADANCNFDCSGDLQQICGGNGVGNGAGATYISLFADSTQWDGNLTRPDSGGGTVTPPVGGPVANPGVGGYKHIGCYTEATQGRALPTEGKVTSKTVASCVAACKGLNLKMAGVEYGGECWCGNELRGGSVAAPAKDCNIACGGNATELCGGGSRLNVYQLDDGTLTTTTAATTTMTTVATSSTLAASSVPVVSVPPTTTTTTSATPTPTGPAIRQIVSTEWSFQGCYTETKNGRALSKKSYADDLMTLESCAAFCKGVSAAFFGVEYGRECYCGDSLRDGSVPATNQKDCSFLCPGDKNTYCGAGDRLQLYKLGVATSTAVTSTTSAAATTSTTSAAMTTATSSTTTSAAASSAPPTTTTTASATPTSTTPAIRQVVRSRYNFQGCYTEADNGRALEKSTMADDLMTLEMCADFCAGSTYFGVEYGRECYCGDALRDATVKKADNQDDCSFLCPGDKMTFCGAGVRLQLYKLGDAPTAGTTASSSTLTATTSAAASTVTTSTTPVAPTSSTASAAGTTTSTTASAVTTSSTSSAAPTTTSTTSVAPTTTSTTSVAPTTTSTTSVAPTTTSTTSAAPTTTSTTSVAPTTTRTTSTATPTPTGPIIWQGNSNFTYYACVSEPSKGRLLTKQVFNDGVNMTTKACAERCWDYGYAGVQYGRECWCGNTLNFAGNTGATPGKNVTDTDCKMTCPGDKNAYCGAGSRLSLYINKKLLT</sequence>
<accession>A0A3M9YH57</accession>
<dbReference type="SMART" id="SM00321">
    <property type="entry name" value="WSC"/>
    <property type="match status" value="5"/>
</dbReference>
<reference evidence="10 11" key="1">
    <citation type="submission" date="2018-10" db="EMBL/GenBank/DDBJ databases">
        <title>Genome sequence of Verticillium nonalfalfae VnAa140.</title>
        <authorList>
            <person name="Stajich J.E."/>
            <person name="Kasson M.T."/>
        </authorList>
    </citation>
    <scope>NUCLEOTIDE SEQUENCE [LARGE SCALE GENOMIC DNA]</scope>
    <source>
        <strain evidence="10 11">VnAa140</strain>
    </source>
</reference>
<dbReference type="InterPro" id="IPR002889">
    <property type="entry name" value="WSC_carb-bd"/>
</dbReference>
<keyword evidence="6" id="KW-0325">Glycoprotein</keyword>
<dbReference type="PANTHER" id="PTHR24269:SF16">
    <property type="entry name" value="PROTEIN SLG1"/>
    <property type="match status" value="1"/>
</dbReference>
<evidence type="ECO:0000256" key="2">
    <source>
        <dbReference type="ARBA" id="ARBA00022692"/>
    </source>
</evidence>
<dbReference type="InterPro" id="IPR011047">
    <property type="entry name" value="Quinoprotein_ADH-like_sf"/>
</dbReference>
<evidence type="ECO:0000256" key="1">
    <source>
        <dbReference type="ARBA" id="ARBA00004167"/>
    </source>
</evidence>
<evidence type="ECO:0000256" key="4">
    <source>
        <dbReference type="ARBA" id="ARBA00022989"/>
    </source>
</evidence>
<dbReference type="PANTHER" id="PTHR24269">
    <property type="entry name" value="KREMEN PROTEIN"/>
    <property type="match status" value="1"/>
</dbReference>
<evidence type="ECO:0000259" key="9">
    <source>
        <dbReference type="PROSITE" id="PS51212"/>
    </source>
</evidence>
<evidence type="ECO:0000313" key="11">
    <source>
        <dbReference type="Proteomes" id="UP000267145"/>
    </source>
</evidence>
<dbReference type="InterPro" id="IPR051836">
    <property type="entry name" value="Kremen_rcpt"/>
</dbReference>
<feature type="domain" description="WSC" evidence="9">
    <location>
        <begin position="925"/>
        <end position="1020"/>
    </location>
</feature>
<dbReference type="Gene3D" id="2.60.40.10">
    <property type="entry name" value="Immunoglobulins"/>
    <property type="match status" value="2"/>
</dbReference>
<dbReference type="GeneID" id="39605183"/>
<proteinExistence type="predicted"/>
<keyword evidence="5" id="KW-0472">Membrane</keyword>
<evidence type="ECO:0000256" key="3">
    <source>
        <dbReference type="ARBA" id="ARBA00022729"/>
    </source>
</evidence>
<dbReference type="STRING" id="1051616.A0A3M9YH57"/>
<dbReference type="RefSeq" id="XP_028497927.1">
    <property type="nucleotide sequence ID" value="XM_028635725.1"/>
</dbReference>
<keyword evidence="2" id="KW-0812">Transmembrane</keyword>
<evidence type="ECO:0000256" key="7">
    <source>
        <dbReference type="SAM" id="MobiDB-lite"/>
    </source>
</evidence>
<gene>
    <name evidence="10" type="ORF">D7B24_001494</name>
</gene>
<feature type="region of interest" description="Disordered" evidence="7">
    <location>
        <begin position="1480"/>
        <end position="1589"/>
    </location>
</feature>
<comment type="caution">
    <text evidence="10">The sequence shown here is derived from an EMBL/GenBank/DDBJ whole genome shotgun (WGS) entry which is preliminary data.</text>
</comment>
<name>A0A3M9YH57_9PEZI</name>
<dbReference type="Gene3D" id="2.130.10.10">
    <property type="entry name" value="YVTN repeat-like/Quinoprotein amine dehydrogenase"/>
    <property type="match status" value="1"/>
</dbReference>
<evidence type="ECO:0000256" key="6">
    <source>
        <dbReference type="ARBA" id="ARBA00023180"/>
    </source>
</evidence>
<feature type="domain" description="WSC" evidence="9">
    <location>
        <begin position="1597"/>
        <end position="1696"/>
    </location>
</feature>
<dbReference type="InterPro" id="IPR015943">
    <property type="entry name" value="WD40/YVTN_repeat-like_dom_sf"/>
</dbReference>
<feature type="domain" description="WSC" evidence="9">
    <location>
        <begin position="1056"/>
        <end position="1148"/>
    </location>
</feature>
<keyword evidence="4" id="KW-1133">Transmembrane helix</keyword>
<evidence type="ECO:0000256" key="8">
    <source>
        <dbReference type="SAM" id="SignalP"/>
    </source>
</evidence>
<dbReference type="Pfam" id="PF01822">
    <property type="entry name" value="WSC"/>
    <property type="match status" value="5"/>
</dbReference>
<organism evidence="10 11">
    <name type="scientific">Verticillium nonalfalfae</name>
    <dbReference type="NCBI Taxonomy" id="1051616"/>
    <lineage>
        <taxon>Eukaryota</taxon>
        <taxon>Fungi</taxon>
        <taxon>Dikarya</taxon>
        <taxon>Ascomycota</taxon>
        <taxon>Pezizomycotina</taxon>
        <taxon>Sordariomycetes</taxon>
        <taxon>Hypocreomycetidae</taxon>
        <taxon>Glomerellales</taxon>
        <taxon>Plectosphaerellaceae</taxon>
        <taxon>Verticillium</taxon>
    </lineage>
</organism>
<dbReference type="PROSITE" id="PS51212">
    <property type="entry name" value="WSC"/>
    <property type="match status" value="5"/>
</dbReference>
<dbReference type="GO" id="GO:0005886">
    <property type="term" value="C:plasma membrane"/>
    <property type="evidence" value="ECO:0007669"/>
    <property type="project" value="TreeGrafter"/>
</dbReference>
<protein>
    <recommendedName>
        <fullName evidence="9">WSC domain-containing protein</fullName>
    </recommendedName>
</protein>
<feature type="region of interest" description="Disordered" evidence="7">
    <location>
        <begin position="1332"/>
        <end position="1356"/>
    </location>
</feature>
<feature type="signal peptide" evidence="8">
    <location>
        <begin position="1"/>
        <end position="17"/>
    </location>
</feature>
<dbReference type="SUPFAM" id="SSF50998">
    <property type="entry name" value="Quinoprotein alcohol dehydrogenase-like"/>
    <property type="match status" value="1"/>
</dbReference>
<feature type="domain" description="WSC" evidence="9">
    <location>
        <begin position="1207"/>
        <end position="1301"/>
    </location>
</feature>
<evidence type="ECO:0000313" key="10">
    <source>
        <dbReference type="EMBL" id="RNJ59769.1"/>
    </source>
</evidence>
<dbReference type="EMBL" id="RBVV01000013">
    <property type="protein sequence ID" value="RNJ59769.1"/>
    <property type="molecule type" value="Genomic_DNA"/>
</dbReference>
<comment type="subcellular location">
    <subcellularLocation>
        <location evidence="1">Membrane</location>
        <topology evidence="1">Single-pass membrane protein</topology>
    </subcellularLocation>
</comment>
<keyword evidence="3 8" id="KW-0732">Signal</keyword>